<evidence type="ECO:0000256" key="1">
    <source>
        <dbReference type="SAM" id="MobiDB-lite"/>
    </source>
</evidence>
<protein>
    <recommendedName>
        <fullName evidence="2">PD-(D/E)XK nuclease-like domain-containing protein</fullName>
    </recommendedName>
</protein>
<feature type="region of interest" description="Disordered" evidence="1">
    <location>
        <begin position="23"/>
        <end position="75"/>
    </location>
</feature>
<dbReference type="InterPro" id="IPR046797">
    <property type="entry name" value="PDDEXK_12"/>
</dbReference>
<feature type="region of interest" description="Disordered" evidence="1">
    <location>
        <begin position="102"/>
        <end position="149"/>
    </location>
</feature>
<feature type="compositionally biased region" description="Polar residues" evidence="1">
    <location>
        <begin position="28"/>
        <end position="51"/>
    </location>
</feature>
<dbReference type="Proteomes" id="UP000223968">
    <property type="component" value="Unassembled WGS sequence"/>
</dbReference>
<keyword evidence="4" id="KW-1185">Reference proteome</keyword>
<accession>A0A2B7XRN8</accession>
<evidence type="ECO:0000313" key="4">
    <source>
        <dbReference type="Proteomes" id="UP000223968"/>
    </source>
</evidence>
<evidence type="ECO:0000259" key="2">
    <source>
        <dbReference type="Pfam" id="PF20516"/>
    </source>
</evidence>
<gene>
    <name evidence="3" type="ORF">AJ79_04922</name>
</gene>
<organism evidence="3 4">
    <name type="scientific">Helicocarpus griseus UAMH5409</name>
    <dbReference type="NCBI Taxonomy" id="1447875"/>
    <lineage>
        <taxon>Eukaryota</taxon>
        <taxon>Fungi</taxon>
        <taxon>Dikarya</taxon>
        <taxon>Ascomycota</taxon>
        <taxon>Pezizomycotina</taxon>
        <taxon>Eurotiomycetes</taxon>
        <taxon>Eurotiomycetidae</taxon>
        <taxon>Onygenales</taxon>
        <taxon>Ajellomycetaceae</taxon>
        <taxon>Helicocarpus</taxon>
    </lineage>
</organism>
<proteinExistence type="predicted"/>
<name>A0A2B7XRN8_9EURO</name>
<dbReference type="EMBL" id="PDNB01000073">
    <property type="protein sequence ID" value="PGH11421.1"/>
    <property type="molecule type" value="Genomic_DNA"/>
</dbReference>
<dbReference type="OrthoDB" id="4161186at2759"/>
<dbReference type="STRING" id="1447875.A0A2B7XRN8"/>
<dbReference type="Pfam" id="PF20516">
    <property type="entry name" value="PDDEXK_12"/>
    <property type="match status" value="1"/>
</dbReference>
<feature type="domain" description="PD-(D/E)XK nuclease-like" evidence="2">
    <location>
        <begin position="208"/>
        <end position="452"/>
    </location>
</feature>
<dbReference type="AlphaFoldDB" id="A0A2B7XRN8"/>
<reference evidence="3 4" key="1">
    <citation type="submission" date="2017-10" db="EMBL/GenBank/DDBJ databases">
        <title>Comparative genomics in systemic dimorphic fungi from Ajellomycetaceae.</title>
        <authorList>
            <person name="Munoz J.F."/>
            <person name="Mcewen J.G."/>
            <person name="Clay O.K."/>
            <person name="Cuomo C.A."/>
        </authorList>
    </citation>
    <scope>NUCLEOTIDE SEQUENCE [LARGE SCALE GENOMIC DNA]</scope>
    <source>
        <strain evidence="3 4">UAMH5409</strain>
    </source>
</reference>
<comment type="caution">
    <text evidence="3">The sequence shown here is derived from an EMBL/GenBank/DDBJ whole genome shotgun (WGS) entry which is preliminary data.</text>
</comment>
<evidence type="ECO:0000313" key="3">
    <source>
        <dbReference type="EMBL" id="PGH11421.1"/>
    </source>
</evidence>
<sequence>MPTLASAHAMQRKDIIDWLTACEPDENSPASSSNKGRRNSPCSRRSVSQGPSPLFPVDDSNMTRGRGKARNITTRSLARRDAFNIPTAEAGAEVSPANLISGVEDVNPDQSGEHVSAASESALHTPLTLSQSAASRKTTSRSRSPTKKIGDLLAAKPPIKMGMLNEAPEAVQAVLNKFKLADICYGMGVFPRSLKVTRINAIDKLEYPDCFFDGPISPATSHDEDLLKKLQTLKSRASKCHVLDKPEPSWSEEVFRPMLDLVVALENASCDQEVQVENVITSPISPWSLIPIGLQNLPYSSKKVDYCIFISQSDDQHNHTQEVLTMRNIDIDDFNINQAGSSHYIRWLPQLAAIECMKTLPGSDGMIQMSVWMAALRKRLEGLMKHATDIKPMPYLKTEGLDWKAYWCCIGARGETMLYGPQSLDSMLDMKGIYQVLKFLQQIVKYGRDDYWPWFRETILWES</sequence>